<feature type="non-terminal residue" evidence="3">
    <location>
        <position position="1"/>
    </location>
</feature>
<dbReference type="GO" id="GO:0004803">
    <property type="term" value="F:transposase activity"/>
    <property type="evidence" value="ECO:0007669"/>
    <property type="project" value="InterPro"/>
</dbReference>
<accession>X0TGB1</accession>
<dbReference type="GO" id="GO:0006313">
    <property type="term" value="P:DNA transposition"/>
    <property type="evidence" value="ECO:0007669"/>
    <property type="project" value="InterPro"/>
</dbReference>
<dbReference type="Pfam" id="PF01609">
    <property type="entry name" value="DDE_Tnp_1"/>
    <property type="match status" value="1"/>
</dbReference>
<evidence type="ECO:0000256" key="1">
    <source>
        <dbReference type="SAM" id="MobiDB-lite"/>
    </source>
</evidence>
<dbReference type="EMBL" id="BARS01016923">
    <property type="protein sequence ID" value="GAF92249.1"/>
    <property type="molecule type" value="Genomic_DNA"/>
</dbReference>
<proteinExistence type="predicted"/>
<comment type="caution">
    <text evidence="3">The sequence shown here is derived from an EMBL/GenBank/DDBJ whole genome shotgun (WGS) entry which is preliminary data.</text>
</comment>
<dbReference type="InterPro" id="IPR002559">
    <property type="entry name" value="Transposase_11"/>
</dbReference>
<feature type="region of interest" description="Disordered" evidence="1">
    <location>
        <begin position="117"/>
        <end position="148"/>
    </location>
</feature>
<feature type="domain" description="Transposase IS4-like" evidence="2">
    <location>
        <begin position="152"/>
        <end position="244"/>
    </location>
</feature>
<evidence type="ECO:0000259" key="2">
    <source>
        <dbReference type="Pfam" id="PF01609"/>
    </source>
</evidence>
<reference evidence="3" key="1">
    <citation type="journal article" date="2014" name="Front. Microbiol.">
        <title>High frequency of phylogenetically diverse reductive dehalogenase-homologous genes in deep subseafloor sedimentary metagenomes.</title>
        <authorList>
            <person name="Kawai M."/>
            <person name="Futagami T."/>
            <person name="Toyoda A."/>
            <person name="Takaki Y."/>
            <person name="Nishi S."/>
            <person name="Hori S."/>
            <person name="Arai W."/>
            <person name="Tsubouchi T."/>
            <person name="Morono Y."/>
            <person name="Uchiyama I."/>
            <person name="Ito T."/>
            <person name="Fujiyama A."/>
            <person name="Inagaki F."/>
            <person name="Takami H."/>
        </authorList>
    </citation>
    <scope>NUCLEOTIDE SEQUENCE</scope>
    <source>
        <strain evidence="3">Expedition CK06-06</strain>
    </source>
</reference>
<feature type="compositionally biased region" description="Basic and acidic residues" evidence="1">
    <location>
        <begin position="134"/>
        <end position="147"/>
    </location>
</feature>
<name>X0TGB1_9ZZZZ</name>
<gene>
    <name evidence="3" type="ORF">S01H1_27750</name>
</gene>
<protein>
    <recommendedName>
        <fullName evidence="2">Transposase IS4-like domain-containing protein</fullName>
    </recommendedName>
</protein>
<sequence length="279" mass="31278">WNALLAGVVFQHPSVASLLRELSRNPALLQVCGFDPLPRQKRTTPQLCSNGGKVQVLYAEPAPVKHVIPSDWNFSRFLNNVIELEESHQLISGMVNRLREQLMEALPDFGEHLGYDGKAIESHSTGHSNKKTGKTSDPDADWGKHETTGVNHKTGDAWSKVKTWFGYGLHLIADTQYEIPVAFQITPASHSEQVELSAMMESLFDSSPALQTRCQDFSADRGLDSGPTKAKLWDDYRIRPLIDTRALWREEKQAPDYDPGQAITRPLDPERADNIIHTE</sequence>
<evidence type="ECO:0000313" key="3">
    <source>
        <dbReference type="EMBL" id="GAF92249.1"/>
    </source>
</evidence>
<dbReference type="AlphaFoldDB" id="X0TGB1"/>
<feature type="region of interest" description="Disordered" evidence="1">
    <location>
        <begin position="253"/>
        <end position="279"/>
    </location>
</feature>
<feature type="compositionally biased region" description="Basic and acidic residues" evidence="1">
    <location>
        <begin position="267"/>
        <end position="279"/>
    </location>
</feature>
<dbReference type="GO" id="GO:0003677">
    <property type="term" value="F:DNA binding"/>
    <property type="evidence" value="ECO:0007669"/>
    <property type="project" value="InterPro"/>
</dbReference>
<organism evidence="3">
    <name type="scientific">marine sediment metagenome</name>
    <dbReference type="NCBI Taxonomy" id="412755"/>
    <lineage>
        <taxon>unclassified sequences</taxon>
        <taxon>metagenomes</taxon>
        <taxon>ecological metagenomes</taxon>
    </lineage>
</organism>
<feature type="non-terminal residue" evidence="3">
    <location>
        <position position="279"/>
    </location>
</feature>